<name>A0ABY4CQL2_9BACL</name>
<dbReference type="EMBL" id="CP089291">
    <property type="protein sequence ID" value="UOF91521.1"/>
    <property type="molecule type" value="Genomic_DNA"/>
</dbReference>
<evidence type="ECO:0000313" key="2">
    <source>
        <dbReference type="Proteomes" id="UP000830167"/>
    </source>
</evidence>
<gene>
    <name evidence="1" type="ORF">LSG31_04515</name>
</gene>
<keyword evidence="2" id="KW-1185">Reference proteome</keyword>
<accession>A0ABY4CQL2</accession>
<organism evidence="1 2">
    <name type="scientific">Fodinisporobacter ferrooxydans</name>
    <dbReference type="NCBI Taxonomy" id="2901836"/>
    <lineage>
        <taxon>Bacteria</taxon>
        <taxon>Bacillati</taxon>
        <taxon>Bacillota</taxon>
        <taxon>Bacilli</taxon>
        <taxon>Bacillales</taxon>
        <taxon>Alicyclobacillaceae</taxon>
        <taxon>Fodinisporobacter</taxon>
    </lineage>
</organism>
<dbReference type="Proteomes" id="UP000830167">
    <property type="component" value="Chromosome"/>
</dbReference>
<reference evidence="1" key="1">
    <citation type="submission" date="2021-12" db="EMBL/GenBank/DDBJ databases">
        <title>Alicyclobacillaceae gen. nov., sp. nov., isolated from chalcocite enrichment system.</title>
        <authorList>
            <person name="Jiang Z."/>
        </authorList>
    </citation>
    <scope>NUCLEOTIDE SEQUENCE</scope>
    <source>
        <strain evidence="1">MYW30-H2</strain>
    </source>
</reference>
<evidence type="ECO:0000313" key="1">
    <source>
        <dbReference type="EMBL" id="UOF91521.1"/>
    </source>
</evidence>
<proteinExistence type="predicted"/>
<dbReference type="RefSeq" id="WP_347438212.1">
    <property type="nucleotide sequence ID" value="NZ_CP089291.1"/>
</dbReference>
<protein>
    <submittedName>
        <fullName evidence="1">Uncharacterized protein</fullName>
    </submittedName>
</protein>
<sequence>MGRGQSLFRSIKLETPEIERDVKRISCVLPFYKDGVGNITKVLYTDGTLEERLYSTDFWSSRFTKFHGESSHKMSWFSEHLGKYRNIPIPVGATILLPLKMRCRERVRGDGTIGYFMMDTITQVIKSVYMQTLDAGYFDEYPDAKCAILLLDRFLVPCFQAYQKVMASMNDGLAIQKLLQDSRQEIAASRPLGRERDTRFRFDPGGFCAEGSAPYAGDLIKIPLPK</sequence>